<dbReference type="Pfam" id="PF20629">
    <property type="entry name" value="GD_AH_C"/>
    <property type="match status" value="1"/>
</dbReference>
<evidence type="ECO:0000259" key="4">
    <source>
        <dbReference type="Pfam" id="PF20629"/>
    </source>
</evidence>
<sequence>MAQQRGLTGYRRDNGAVGIRNHTVILPLDDLSNAAAEAVAKIVPGTLALPHAYGRLQFGPDLELTFRTLIGTGANPNVASVIVIGIEPAWTDTVVEGIAKTGKKVQGFAIERHGDLRTVEAAARVAATFLQDDSEKQREPVEHADIMLSIKCGESDTTSGLGSCPTTAEAVDRWVEAGGTVLFGETSELTGGEHLIAQRCVNDDVRARFQGIYDAYIDMIDRTGANLLGSQPTQGNIRGGLSTIEEKAMGNIAKTGTKPITGALDKAQTPEAGPGLYFMDTSSAAAECITLMAAAGAALHLFPTGQGNVIGNPIEPVIKLTANPITADTMTEHIDLDCSGLLRREYTLTTAGDHLMTTIDRTINGRLTSAEVMGHHEYVLTRLYESA</sequence>
<reference evidence="5" key="1">
    <citation type="submission" date="2019-09" db="EMBL/GenBank/DDBJ databases">
        <authorList>
            <person name="Teo W.F.A."/>
            <person name="Duangmal K."/>
        </authorList>
    </citation>
    <scope>NUCLEOTIDE SEQUENCE [LARGE SCALE GENOMIC DNA]</scope>
    <source>
        <strain evidence="5">K81G1</strain>
    </source>
</reference>
<dbReference type="Pfam" id="PF04295">
    <property type="entry name" value="GD_AH_second"/>
    <property type="match status" value="1"/>
</dbReference>
<evidence type="ECO:0000256" key="2">
    <source>
        <dbReference type="ARBA" id="ARBA00023239"/>
    </source>
</evidence>
<dbReference type="GO" id="GO:0016787">
    <property type="term" value="F:hydrolase activity"/>
    <property type="evidence" value="ECO:0007669"/>
    <property type="project" value="UniProtKB-KW"/>
</dbReference>
<feature type="domain" description="D-galactarate/Altronate dehydratase C-terminal" evidence="4">
    <location>
        <begin position="145"/>
        <end position="384"/>
    </location>
</feature>
<comment type="caution">
    <text evidence="5">The sequence shown here is derived from an EMBL/GenBank/DDBJ whole genome shotgun (WGS) entry which is preliminary data.</text>
</comment>
<accession>A0A5N0UGA9</accession>
<comment type="similarity">
    <text evidence="1">Belongs to the UxaA family.</text>
</comment>
<keyword evidence="6" id="KW-1185">Reference proteome</keyword>
<protein>
    <submittedName>
        <fullName evidence="5">UxaA family hydrolase</fullName>
    </submittedName>
</protein>
<evidence type="ECO:0000259" key="3">
    <source>
        <dbReference type="Pfam" id="PF04295"/>
    </source>
</evidence>
<proteinExistence type="inferred from homology"/>
<feature type="domain" description="D-galactarate/Altronate dehydratase second" evidence="3">
    <location>
        <begin position="9"/>
        <end position="131"/>
    </location>
</feature>
<evidence type="ECO:0000313" key="5">
    <source>
        <dbReference type="EMBL" id="KAA9147457.1"/>
    </source>
</evidence>
<organism evidence="5 6">
    <name type="scientific">Amycolatopsis acidicola</name>
    <dbReference type="NCBI Taxonomy" id="2596893"/>
    <lineage>
        <taxon>Bacteria</taxon>
        <taxon>Bacillati</taxon>
        <taxon>Actinomycetota</taxon>
        <taxon>Actinomycetes</taxon>
        <taxon>Pseudonocardiales</taxon>
        <taxon>Pseudonocardiaceae</taxon>
        <taxon>Amycolatopsis</taxon>
    </lineage>
</organism>
<evidence type="ECO:0000256" key="1">
    <source>
        <dbReference type="ARBA" id="ARBA00010986"/>
    </source>
</evidence>
<keyword evidence="5" id="KW-0378">Hydrolase</keyword>
<dbReference type="OrthoDB" id="9804574at2"/>
<dbReference type="AlphaFoldDB" id="A0A5N0UGA9"/>
<dbReference type="InterPro" id="IPR052172">
    <property type="entry name" value="UxaA_altronate/galactarate_dh"/>
</dbReference>
<gene>
    <name evidence="5" type="ORF">FPZ12_045365</name>
</gene>
<dbReference type="EMBL" id="VMNW02000190">
    <property type="protein sequence ID" value="KAA9147457.1"/>
    <property type="molecule type" value="Genomic_DNA"/>
</dbReference>
<dbReference type="GO" id="GO:0019698">
    <property type="term" value="P:D-galacturonate catabolic process"/>
    <property type="evidence" value="ECO:0007669"/>
    <property type="project" value="TreeGrafter"/>
</dbReference>
<name>A0A5N0UGA9_9PSEU</name>
<dbReference type="Proteomes" id="UP000319769">
    <property type="component" value="Unassembled WGS sequence"/>
</dbReference>
<dbReference type="PANTHER" id="PTHR30536">
    <property type="entry name" value="ALTRONATE/GALACTARATE DEHYDRATASE"/>
    <property type="match status" value="1"/>
</dbReference>
<evidence type="ECO:0000313" key="6">
    <source>
        <dbReference type="Proteomes" id="UP000319769"/>
    </source>
</evidence>
<dbReference type="InterPro" id="IPR048332">
    <property type="entry name" value="GD_AH_C"/>
</dbReference>
<dbReference type="GO" id="GO:0016829">
    <property type="term" value="F:lyase activity"/>
    <property type="evidence" value="ECO:0007669"/>
    <property type="project" value="UniProtKB-KW"/>
</dbReference>
<dbReference type="PANTHER" id="PTHR30536:SF5">
    <property type="entry name" value="ALTRONATE DEHYDRATASE"/>
    <property type="match status" value="1"/>
</dbReference>
<dbReference type="RefSeq" id="WP_150980822.1">
    <property type="nucleotide sequence ID" value="NZ_VMNW02000190.1"/>
</dbReference>
<keyword evidence="2" id="KW-0456">Lyase</keyword>
<dbReference type="InterPro" id="IPR007392">
    <property type="entry name" value="GD_AH_second"/>
</dbReference>